<dbReference type="Proteomes" id="UP000621560">
    <property type="component" value="Unassembled WGS sequence"/>
</dbReference>
<dbReference type="PROSITE" id="PS50928">
    <property type="entry name" value="ABC_TM1"/>
    <property type="match status" value="1"/>
</dbReference>
<protein>
    <submittedName>
        <fullName evidence="9">Carbohydrate ABC transporter permease</fullName>
    </submittedName>
</protein>
<evidence type="ECO:0000256" key="6">
    <source>
        <dbReference type="ARBA" id="ARBA00023136"/>
    </source>
</evidence>
<evidence type="ECO:0000256" key="3">
    <source>
        <dbReference type="ARBA" id="ARBA00022475"/>
    </source>
</evidence>
<evidence type="ECO:0000256" key="5">
    <source>
        <dbReference type="ARBA" id="ARBA00022989"/>
    </source>
</evidence>
<keyword evidence="3" id="KW-1003">Cell membrane</keyword>
<organism evidence="9 10">
    <name type="scientific">Paenibacillus sabuli</name>
    <dbReference type="NCBI Taxonomy" id="2772509"/>
    <lineage>
        <taxon>Bacteria</taxon>
        <taxon>Bacillati</taxon>
        <taxon>Bacillota</taxon>
        <taxon>Bacilli</taxon>
        <taxon>Bacillales</taxon>
        <taxon>Paenibacillaceae</taxon>
        <taxon>Paenibacillus</taxon>
    </lineage>
</organism>
<dbReference type="PANTHER" id="PTHR43744:SF9">
    <property type="entry name" value="POLYGALACTURONAN_RHAMNOGALACTURONAN TRANSPORT SYSTEM PERMEASE PROTEIN YTCP"/>
    <property type="match status" value="1"/>
</dbReference>
<dbReference type="RefSeq" id="WP_190919025.1">
    <property type="nucleotide sequence ID" value="NZ_JACXIZ010000025.1"/>
</dbReference>
<feature type="transmembrane region" description="Helical" evidence="7">
    <location>
        <begin position="182"/>
        <end position="204"/>
    </location>
</feature>
<dbReference type="GO" id="GO:0055085">
    <property type="term" value="P:transmembrane transport"/>
    <property type="evidence" value="ECO:0007669"/>
    <property type="project" value="InterPro"/>
</dbReference>
<dbReference type="AlphaFoldDB" id="A0A927BW21"/>
<comment type="caution">
    <text evidence="9">The sequence shown here is derived from an EMBL/GenBank/DDBJ whole genome shotgun (WGS) entry which is preliminary data.</text>
</comment>
<dbReference type="InterPro" id="IPR035906">
    <property type="entry name" value="MetI-like_sf"/>
</dbReference>
<evidence type="ECO:0000256" key="1">
    <source>
        <dbReference type="ARBA" id="ARBA00004651"/>
    </source>
</evidence>
<keyword evidence="5 7" id="KW-1133">Transmembrane helix</keyword>
<feature type="transmembrane region" description="Helical" evidence="7">
    <location>
        <begin position="109"/>
        <end position="129"/>
    </location>
</feature>
<dbReference type="Gene3D" id="1.10.3720.10">
    <property type="entry name" value="MetI-like"/>
    <property type="match status" value="1"/>
</dbReference>
<comment type="subcellular location">
    <subcellularLocation>
        <location evidence="1">Cell membrane</location>
        <topology evidence="1">Multi-pass membrane protein</topology>
    </subcellularLocation>
</comment>
<evidence type="ECO:0000256" key="4">
    <source>
        <dbReference type="ARBA" id="ARBA00022692"/>
    </source>
</evidence>
<evidence type="ECO:0000313" key="9">
    <source>
        <dbReference type="EMBL" id="MBD2846519.1"/>
    </source>
</evidence>
<feature type="domain" description="ABC transmembrane type-1" evidence="8">
    <location>
        <begin position="74"/>
        <end position="272"/>
    </location>
</feature>
<proteinExistence type="predicted"/>
<reference evidence="9" key="1">
    <citation type="submission" date="2020-09" db="EMBL/GenBank/DDBJ databases">
        <title>A novel bacterium of genus Paenibacillus, isolated from South China Sea.</title>
        <authorList>
            <person name="Huang H."/>
            <person name="Mo K."/>
            <person name="Hu Y."/>
        </authorList>
    </citation>
    <scope>NUCLEOTIDE SEQUENCE</scope>
    <source>
        <strain evidence="9">IB182496</strain>
    </source>
</reference>
<dbReference type="InterPro" id="IPR000515">
    <property type="entry name" value="MetI-like"/>
</dbReference>
<evidence type="ECO:0000256" key="7">
    <source>
        <dbReference type="SAM" id="Phobius"/>
    </source>
</evidence>
<keyword evidence="10" id="KW-1185">Reference proteome</keyword>
<dbReference type="CDD" id="cd06261">
    <property type="entry name" value="TM_PBP2"/>
    <property type="match status" value="1"/>
</dbReference>
<feature type="transmembrane region" description="Helical" evidence="7">
    <location>
        <begin position="141"/>
        <end position="161"/>
    </location>
</feature>
<keyword evidence="2" id="KW-0813">Transport</keyword>
<dbReference type="GO" id="GO:0005886">
    <property type="term" value="C:plasma membrane"/>
    <property type="evidence" value="ECO:0007669"/>
    <property type="project" value="UniProtKB-SubCell"/>
</dbReference>
<name>A0A927BW21_9BACL</name>
<accession>A0A927BW21</accession>
<evidence type="ECO:0000259" key="8">
    <source>
        <dbReference type="PROSITE" id="PS50928"/>
    </source>
</evidence>
<evidence type="ECO:0000256" key="2">
    <source>
        <dbReference type="ARBA" id="ARBA00022448"/>
    </source>
</evidence>
<keyword evidence="6 7" id="KW-0472">Membrane</keyword>
<dbReference type="PANTHER" id="PTHR43744">
    <property type="entry name" value="ABC TRANSPORTER PERMEASE PROTEIN MG189-RELATED-RELATED"/>
    <property type="match status" value="1"/>
</dbReference>
<dbReference type="EMBL" id="JACXIZ010000025">
    <property type="protein sequence ID" value="MBD2846519.1"/>
    <property type="molecule type" value="Genomic_DNA"/>
</dbReference>
<gene>
    <name evidence="9" type="ORF">IDH44_15065</name>
</gene>
<feature type="transmembrane region" description="Helical" evidence="7">
    <location>
        <begin position="12"/>
        <end position="34"/>
    </location>
</feature>
<keyword evidence="4 7" id="KW-0812">Transmembrane</keyword>
<sequence>MRKPFTASRIFDGLNVIILGTIAALMLFPLWIVLVKSVSVAHVVTEGGLMFWPEGFTLSAYETIFQRRNFLNVFANTIVITVLGTAISMILTTCLSYPLSKKRVAGSTVMLFLVFFTMLFNGGLVPNYLVVREVGLLDTLWALMLPQAIQAFNVIIMVSFFRTIPQELEESAKIDGANDLIILFRIVVMTSLPVIATLTLFYAVNQWNTYFQAVLYINSEQNQVLQVLLRQLILQLNNQEVIQDDVANLHQVAVTVKQAMVIVATLPILLIYPFLQKYFAKGVMIGSIKG</sequence>
<feature type="transmembrane region" description="Helical" evidence="7">
    <location>
        <begin position="258"/>
        <end position="275"/>
    </location>
</feature>
<feature type="transmembrane region" description="Helical" evidence="7">
    <location>
        <begin position="73"/>
        <end position="97"/>
    </location>
</feature>
<dbReference type="SUPFAM" id="SSF161098">
    <property type="entry name" value="MetI-like"/>
    <property type="match status" value="1"/>
</dbReference>
<evidence type="ECO:0000313" key="10">
    <source>
        <dbReference type="Proteomes" id="UP000621560"/>
    </source>
</evidence>